<evidence type="ECO:0000256" key="3">
    <source>
        <dbReference type="ARBA" id="ARBA00022827"/>
    </source>
</evidence>
<dbReference type="EMBL" id="DVLU01000079">
    <property type="protein sequence ID" value="HIT85793.1"/>
    <property type="molecule type" value="Genomic_DNA"/>
</dbReference>
<dbReference type="Pfam" id="PF22780">
    <property type="entry name" value="HI0933_like_1st"/>
    <property type="match status" value="1"/>
</dbReference>
<dbReference type="PRINTS" id="PR00368">
    <property type="entry name" value="FADPNR"/>
</dbReference>
<reference evidence="6" key="1">
    <citation type="submission" date="2020-10" db="EMBL/GenBank/DDBJ databases">
        <authorList>
            <person name="Gilroy R."/>
        </authorList>
    </citation>
    <scope>NUCLEOTIDE SEQUENCE</scope>
    <source>
        <strain evidence="6">CHK181-108</strain>
    </source>
</reference>
<protein>
    <submittedName>
        <fullName evidence="6">NAD(P)/FAD-dependent oxidoreductase</fullName>
    </submittedName>
</protein>
<feature type="domain" description="RsdA/BaiN/AoA(So)-like Rossmann fold-like" evidence="4">
    <location>
        <begin position="7"/>
        <end position="406"/>
    </location>
</feature>
<dbReference type="Gene3D" id="3.50.50.60">
    <property type="entry name" value="FAD/NAD(P)-binding domain"/>
    <property type="match status" value="1"/>
</dbReference>
<dbReference type="PANTHER" id="PTHR42887:SF2">
    <property type="entry name" value="OS12G0638800 PROTEIN"/>
    <property type="match status" value="1"/>
</dbReference>
<dbReference type="PANTHER" id="PTHR42887">
    <property type="entry name" value="OS12G0638800 PROTEIN"/>
    <property type="match status" value="1"/>
</dbReference>
<dbReference type="Gene3D" id="2.40.30.10">
    <property type="entry name" value="Translation factors"/>
    <property type="match status" value="1"/>
</dbReference>
<dbReference type="InterPro" id="IPR055178">
    <property type="entry name" value="RsdA/BaiN/AoA(So)-like_dom"/>
</dbReference>
<evidence type="ECO:0000256" key="1">
    <source>
        <dbReference type="ARBA" id="ARBA00001974"/>
    </source>
</evidence>
<feature type="domain" description="RsdA/BaiN/AoA(So)-like insert" evidence="5">
    <location>
        <begin position="193"/>
        <end position="353"/>
    </location>
</feature>
<dbReference type="NCBIfam" id="TIGR00275">
    <property type="entry name" value="aminoacetone oxidase family FAD-binding enzyme"/>
    <property type="match status" value="1"/>
</dbReference>
<evidence type="ECO:0000259" key="5">
    <source>
        <dbReference type="Pfam" id="PF22780"/>
    </source>
</evidence>
<dbReference type="Gene3D" id="1.10.8.260">
    <property type="entry name" value="HI0933 insert domain-like"/>
    <property type="match status" value="1"/>
</dbReference>
<dbReference type="Pfam" id="PF03486">
    <property type="entry name" value="HI0933_like"/>
    <property type="match status" value="1"/>
</dbReference>
<accession>A0A9D1H3W9</accession>
<dbReference type="InterPro" id="IPR036188">
    <property type="entry name" value="FAD/NAD-bd_sf"/>
</dbReference>
<evidence type="ECO:0000313" key="7">
    <source>
        <dbReference type="Proteomes" id="UP000824165"/>
    </source>
</evidence>
<evidence type="ECO:0000313" key="6">
    <source>
        <dbReference type="EMBL" id="HIT85793.1"/>
    </source>
</evidence>
<keyword evidence="3" id="KW-0274">FAD</keyword>
<dbReference type="InterPro" id="IPR023166">
    <property type="entry name" value="BaiN-like_dom_sf"/>
</dbReference>
<evidence type="ECO:0000259" key="4">
    <source>
        <dbReference type="Pfam" id="PF03486"/>
    </source>
</evidence>
<comment type="caution">
    <text evidence="6">The sequence shown here is derived from an EMBL/GenBank/DDBJ whole genome shotgun (WGS) entry which is preliminary data.</text>
</comment>
<dbReference type="InterPro" id="IPR057661">
    <property type="entry name" value="RsdA/BaiN/AoA(So)_Rossmann"/>
</dbReference>
<dbReference type="SUPFAM" id="SSF160996">
    <property type="entry name" value="HI0933 insert domain-like"/>
    <property type="match status" value="1"/>
</dbReference>
<dbReference type="PRINTS" id="PR00411">
    <property type="entry name" value="PNDRDTASEI"/>
</dbReference>
<organism evidence="6 7">
    <name type="scientific">Candidatus Ornithomonoglobus intestinigallinarum</name>
    <dbReference type="NCBI Taxonomy" id="2840894"/>
    <lineage>
        <taxon>Bacteria</taxon>
        <taxon>Bacillati</taxon>
        <taxon>Bacillota</taxon>
        <taxon>Clostridia</taxon>
        <taxon>Candidatus Ornithomonoglobus</taxon>
    </lineage>
</organism>
<comment type="cofactor">
    <cofactor evidence="1">
        <name>FAD</name>
        <dbReference type="ChEBI" id="CHEBI:57692"/>
    </cofactor>
</comment>
<sequence length="413" mass="44398">MTEKGKTVIVIGAGAAGLVAAGRAAETAEKVILIEKNDILGKKLRITGKGRCNITNAADTEDMIAMYPTNGKFLYSALYTFTNNDTVSLIESFGVPTKVERGGRIFPVSDKASDVATALSEYALKKNTRLIRARAEDIIIKNGCAAGVMTDKGAAYGGSVIICTGGKSYPGTGSTGDGYAFAEKTGHRLVPIKPSLVPVETEEKWTADVMGLSLKNVSLTVYGKGNKKIYEDFGEMLFTHFGISGPIVLSASAHMQKRGEYWFSIDLKPALTFEKLDARLVRDLEKHGKKHILNSLGELLPKALIPVAISLSGIDPHKQACDITRAERHALAETLKNMRLTFKRFRPIEEAIITSGGVSVKDIDPSTMQSKKIKGLYFAGEVIDIDGYTGGYNLQAAFSTGYLAGMNAAADDN</sequence>
<dbReference type="InterPro" id="IPR004792">
    <property type="entry name" value="BaiN-like"/>
</dbReference>
<evidence type="ECO:0000256" key="2">
    <source>
        <dbReference type="ARBA" id="ARBA00022630"/>
    </source>
</evidence>
<keyword evidence="2" id="KW-0285">Flavoprotein</keyword>
<gene>
    <name evidence="6" type="ORF">IAA60_07815</name>
</gene>
<name>A0A9D1H3W9_9FIRM</name>
<proteinExistence type="predicted"/>
<dbReference type="Proteomes" id="UP000824165">
    <property type="component" value="Unassembled WGS sequence"/>
</dbReference>
<reference evidence="6" key="2">
    <citation type="journal article" date="2021" name="PeerJ">
        <title>Extensive microbial diversity within the chicken gut microbiome revealed by metagenomics and culture.</title>
        <authorList>
            <person name="Gilroy R."/>
            <person name="Ravi A."/>
            <person name="Getino M."/>
            <person name="Pursley I."/>
            <person name="Horton D.L."/>
            <person name="Alikhan N.F."/>
            <person name="Baker D."/>
            <person name="Gharbi K."/>
            <person name="Hall N."/>
            <person name="Watson M."/>
            <person name="Adriaenssens E.M."/>
            <person name="Foster-Nyarko E."/>
            <person name="Jarju S."/>
            <person name="Secka A."/>
            <person name="Antonio M."/>
            <person name="Oren A."/>
            <person name="Chaudhuri R.R."/>
            <person name="La Ragione R."/>
            <person name="Hildebrand F."/>
            <person name="Pallen M.J."/>
        </authorList>
    </citation>
    <scope>NUCLEOTIDE SEQUENCE</scope>
    <source>
        <strain evidence="6">CHK181-108</strain>
    </source>
</reference>
<dbReference type="SUPFAM" id="SSF51905">
    <property type="entry name" value="FAD/NAD(P)-binding domain"/>
    <property type="match status" value="1"/>
</dbReference>
<dbReference type="AlphaFoldDB" id="A0A9D1H3W9"/>